<protein>
    <submittedName>
        <fullName evidence="5">NUDIX hydrolase</fullName>
    </submittedName>
</protein>
<dbReference type="AlphaFoldDB" id="A0A6N7L3L1"/>
<dbReference type="PANTHER" id="PTHR43046">
    <property type="entry name" value="GDP-MANNOSE MANNOSYL HYDROLASE"/>
    <property type="match status" value="1"/>
</dbReference>
<keyword evidence="3" id="KW-0460">Magnesium</keyword>
<evidence type="ECO:0000256" key="1">
    <source>
        <dbReference type="ARBA" id="ARBA00001946"/>
    </source>
</evidence>
<dbReference type="Pfam" id="PF00293">
    <property type="entry name" value="NUDIX"/>
    <property type="match status" value="1"/>
</dbReference>
<dbReference type="PANTHER" id="PTHR43046:SF12">
    <property type="entry name" value="GDP-MANNOSE MANNOSYL HYDROLASE"/>
    <property type="match status" value="1"/>
</dbReference>
<dbReference type="InterPro" id="IPR000086">
    <property type="entry name" value="NUDIX_hydrolase_dom"/>
</dbReference>
<organism evidence="5 6">
    <name type="scientific">Streptomyces kaniharaensis</name>
    <dbReference type="NCBI Taxonomy" id="212423"/>
    <lineage>
        <taxon>Bacteria</taxon>
        <taxon>Bacillati</taxon>
        <taxon>Actinomycetota</taxon>
        <taxon>Actinomycetes</taxon>
        <taxon>Kitasatosporales</taxon>
        <taxon>Streptomycetaceae</taxon>
        <taxon>Streptomyces</taxon>
    </lineage>
</organism>
<evidence type="ECO:0000259" key="4">
    <source>
        <dbReference type="PROSITE" id="PS51462"/>
    </source>
</evidence>
<proteinExistence type="predicted"/>
<dbReference type="PROSITE" id="PS00893">
    <property type="entry name" value="NUDIX_BOX"/>
    <property type="match status" value="1"/>
</dbReference>
<dbReference type="InterPro" id="IPR020084">
    <property type="entry name" value="NUDIX_hydrolase_CS"/>
</dbReference>
<dbReference type="SUPFAM" id="SSF55811">
    <property type="entry name" value="Nudix"/>
    <property type="match status" value="1"/>
</dbReference>
<dbReference type="RefSeq" id="WP_153470110.1">
    <property type="nucleotide sequence ID" value="NZ_WBOF01000004.1"/>
</dbReference>
<comment type="cofactor">
    <cofactor evidence="1">
        <name>Mg(2+)</name>
        <dbReference type="ChEBI" id="CHEBI:18420"/>
    </cofactor>
</comment>
<reference evidence="5 6" key="1">
    <citation type="submission" date="2019-09" db="EMBL/GenBank/DDBJ databases">
        <title>Genome Sequences of Streptomyces kaniharaensis ATCC 21070.</title>
        <authorList>
            <person name="Zhu W."/>
            <person name="De Crecy-Lagard V."/>
            <person name="Richards N.G."/>
        </authorList>
    </citation>
    <scope>NUCLEOTIDE SEQUENCE [LARGE SCALE GENOMIC DNA]</scope>
    <source>
        <strain evidence="5 6">SF-557</strain>
    </source>
</reference>
<gene>
    <name evidence="5" type="ORF">F7Q99_35605</name>
</gene>
<dbReference type="InterPro" id="IPR015797">
    <property type="entry name" value="NUDIX_hydrolase-like_dom_sf"/>
</dbReference>
<evidence type="ECO:0000313" key="6">
    <source>
        <dbReference type="Proteomes" id="UP000450000"/>
    </source>
</evidence>
<dbReference type="Proteomes" id="UP000450000">
    <property type="component" value="Unassembled WGS sequence"/>
</dbReference>
<name>A0A6N7L3L1_9ACTN</name>
<dbReference type="GO" id="GO:0016787">
    <property type="term" value="F:hydrolase activity"/>
    <property type="evidence" value="ECO:0007669"/>
    <property type="project" value="UniProtKB-KW"/>
</dbReference>
<accession>A0A6N7L3L1</accession>
<sequence length="189" mass="20589">MINGWSTVSSTVQYTGVRVTVRRDSVRRADQSLGTYEYTESVDGVRVVALDDRGRIALVEEAVYVCGQRLLMCPGGGCEPGEDPLAAARRELAEEAGIHAAEIELLTTMWRMPAGARTREHLYLARGLSVGEHHRDPSEADMELHWFPLEKAVAMCTAGRIVEAGTLAAVLLTAQRADIRATPSADRPS</sequence>
<keyword evidence="2 5" id="KW-0378">Hydrolase</keyword>
<dbReference type="EMBL" id="WBOF01000004">
    <property type="protein sequence ID" value="MQS17369.1"/>
    <property type="molecule type" value="Genomic_DNA"/>
</dbReference>
<feature type="domain" description="Nudix hydrolase" evidence="4">
    <location>
        <begin position="40"/>
        <end position="169"/>
    </location>
</feature>
<dbReference type="PROSITE" id="PS51462">
    <property type="entry name" value="NUDIX"/>
    <property type="match status" value="1"/>
</dbReference>
<keyword evidence="6" id="KW-1185">Reference proteome</keyword>
<dbReference type="Gene3D" id="3.90.79.10">
    <property type="entry name" value="Nucleoside Triphosphate Pyrophosphohydrolase"/>
    <property type="match status" value="1"/>
</dbReference>
<dbReference type="OrthoDB" id="4206674at2"/>
<evidence type="ECO:0000313" key="5">
    <source>
        <dbReference type="EMBL" id="MQS17369.1"/>
    </source>
</evidence>
<comment type="caution">
    <text evidence="5">The sequence shown here is derived from an EMBL/GenBank/DDBJ whole genome shotgun (WGS) entry which is preliminary data.</text>
</comment>
<evidence type="ECO:0000256" key="3">
    <source>
        <dbReference type="ARBA" id="ARBA00022842"/>
    </source>
</evidence>
<evidence type="ECO:0000256" key="2">
    <source>
        <dbReference type="ARBA" id="ARBA00022801"/>
    </source>
</evidence>